<name>A0AB36EJI3_AGRTU</name>
<accession>A0AB36EJI3</accession>
<proteinExistence type="predicted"/>
<gene>
    <name evidence="2" type="ORF">A6U91_26730</name>
</gene>
<dbReference type="EMBL" id="LXKT01000007">
    <property type="protein sequence ID" value="OCJ39098.1"/>
    <property type="molecule type" value="Genomic_DNA"/>
</dbReference>
<feature type="domain" description="DUF4172" evidence="1">
    <location>
        <begin position="63"/>
        <end position="103"/>
    </location>
</feature>
<comment type="caution">
    <text evidence="2">The sequence shown here is derived from an EMBL/GenBank/DDBJ whole genome shotgun (WGS) entry which is preliminary data.</text>
</comment>
<evidence type="ECO:0000313" key="3">
    <source>
        <dbReference type="Proteomes" id="UP000093451"/>
    </source>
</evidence>
<evidence type="ECO:0000313" key="2">
    <source>
        <dbReference type="EMBL" id="OCJ39098.1"/>
    </source>
</evidence>
<sequence length="117" mass="12908">MSAMRQASSVWKPPPALRFLRLSDNGRAGLKDEFAAQRLCAQLISSFTASVMWTDRMGQTPVLRDGEVVGAVRHFNEDNSKQRCIELLGDEAVKTSEVEGGIYGPRKCPVIIAPAFR</sequence>
<reference evidence="2 3" key="1">
    <citation type="journal article" date="2016" name="PeerJ">
        <title>Gall-ID: tools for genotyping gall-causing phytopathogenic bacteria.</title>
        <authorList>
            <person name="Davis E.W.II."/>
            <person name="Weisberg A.J."/>
            <person name="Tabima J.F."/>
            <person name="Grunwald N.J."/>
            <person name="Chang J.H."/>
        </authorList>
    </citation>
    <scope>NUCLEOTIDE SEQUENCE [LARGE SCALE GENOMIC DNA]</scope>
    <source>
        <strain evidence="2 3">N2/73</strain>
    </source>
</reference>
<organism evidence="2 3">
    <name type="scientific">Agrobacterium tumefaciens</name>
    <dbReference type="NCBI Taxonomy" id="358"/>
    <lineage>
        <taxon>Bacteria</taxon>
        <taxon>Pseudomonadati</taxon>
        <taxon>Pseudomonadota</taxon>
        <taxon>Alphaproteobacteria</taxon>
        <taxon>Hyphomicrobiales</taxon>
        <taxon>Rhizobiaceae</taxon>
        <taxon>Rhizobium/Agrobacterium group</taxon>
        <taxon>Agrobacterium</taxon>
        <taxon>Agrobacterium tumefaciens complex</taxon>
    </lineage>
</organism>
<evidence type="ECO:0000259" key="1">
    <source>
        <dbReference type="Pfam" id="PF13776"/>
    </source>
</evidence>
<dbReference type="Proteomes" id="UP000093451">
    <property type="component" value="Unassembled WGS sequence"/>
</dbReference>
<dbReference type="AlphaFoldDB" id="A0AB36EJI3"/>
<dbReference type="Pfam" id="PF13776">
    <property type="entry name" value="DUF4172"/>
    <property type="match status" value="1"/>
</dbReference>
<dbReference type="InterPro" id="IPR025230">
    <property type="entry name" value="DUF4172"/>
</dbReference>
<protein>
    <recommendedName>
        <fullName evidence="1">DUF4172 domain-containing protein</fullName>
    </recommendedName>
</protein>